<dbReference type="InterPro" id="IPR036815">
    <property type="entry name" value="14-3-3_dom_sf"/>
</dbReference>
<evidence type="ECO:0000313" key="3">
    <source>
        <dbReference type="EMBL" id="RDX45962.1"/>
    </source>
</evidence>
<dbReference type="Proteomes" id="UP000256964">
    <property type="component" value="Unassembled WGS sequence"/>
</dbReference>
<dbReference type="Pfam" id="PF00244">
    <property type="entry name" value="14-3-3"/>
    <property type="match status" value="1"/>
</dbReference>
<dbReference type="SUPFAM" id="SSF48445">
    <property type="entry name" value="14-3-3 protein"/>
    <property type="match status" value="1"/>
</dbReference>
<evidence type="ECO:0000313" key="4">
    <source>
        <dbReference type="Proteomes" id="UP000256964"/>
    </source>
</evidence>
<dbReference type="EMBL" id="KZ857432">
    <property type="protein sequence ID" value="RDX45962.1"/>
    <property type="molecule type" value="Genomic_DNA"/>
</dbReference>
<dbReference type="AlphaFoldDB" id="A0A371D0B1"/>
<gene>
    <name evidence="3" type="ORF">OH76DRAFT_1332561</name>
</gene>
<name>A0A371D0B1_9APHY</name>
<keyword evidence="4" id="KW-1185">Reference proteome</keyword>
<comment type="similarity">
    <text evidence="1">Belongs to the 14-3-3 family.</text>
</comment>
<dbReference type="InterPro" id="IPR000308">
    <property type="entry name" value="14-3-3"/>
</dbReference>
<evidence type="ECO:0000259" key="2">
    <source>
        <dbReference type="Pfam" id="PF00244"/>
    </source>
</evidence>
<dbReference type="STRING" id="139420.A0A371D0B1"/>
<feature type="domain" description="14-3-3" evidence="2">
    <location>
        <begin position="3"/>
        <end position="51"/>
    </location>
</feature>
<feature type="non-terminal residue" evidence="3">
    <location>
        <position position="1"/>
    </location>
</feature>
<dbReference type="Gene3D" id="1.20.190.20">
    <property type="entry name" value="14-3-3 domain"/>
    <property type="match status" value="1"/>
</dbReference>
<proteinExistence type="inferred from homology"/>
<organism evidence="3 4">
    <name type="scientific">Lentinus brumalis</name>
    <dbReference type="NCBI Taxonomy" id="2498619"/>
    <lineage>
        <taxon>Eukaryota</taxon>
        <taxon>Fungi</taxon>
        <taxon>Dikarya</taxon>
        <taxon>Basidiomycota</taxon>
        <taxon>Agaricomycotina</taxon>
        <taxon>Agaricomycetes</taxon>
        <taxon>Polyporales</taxon>
        <taxon>Polyporaceae</taxon>
        <taxon>Lentinus</taxon>
    </lineage>
</organism>
<sequence>PLTHFIYLALAVNFSVFHYEILTSPDRRASRVQAKEAFDDTIAELDTLSDE</sequence>
<dbReference type="PANTHER" id="PTHR18860">
    <property type="entry name" value="14-3-3 PROTEIN"/>
    <property type="match status" value="1"/>
</dbReference>
<accession>A0A371D0B1</accession>
<evidence type="ECO:0000256" key="1">
    <source>
        <dbReference type="ARBA" id="ARBA00006141"/>
    </source>
</evidence>
<feature type="non-terminal residue" evidence="3">
    <location>
        <position position="51"/>
    </location>
</feature>
<dbReference type="OrthoDB" id="10260625at2759"/>
<protein>
    <recommendedName>
        <fullName evidence="2">14-3-3 domain-containing protein</fullName>
    </recommendedName>
</protein>
<reference evidence="3 4" key="1">
    <citation type="journal article" date="2018" name="Biotechnol. Biofuels">
        <title>Integrative visual omics of the white-rot fungus Polyporus brumalis exposes the biotechnological potential of its oxidative enzymes for delignifying raw plant biomass.</title>
        <authorList>
            <person name="Miyauchi S."/>
            <person name="Rancon A."/>
            <person name="Drula E."/>
            <person name="Hage H."/>
            <person name="Chaduli D."/>
            <person name="Favel A."/>
            <person name="Grisel S."/>
            <person name="Henrissat B."/>
            <person name="Herpoel-Gimbert I."/>
            <person name="Ruiz-Duenas F.J."/>
            <person name="Chevret D."/>
            <person name="Hainaut M."/>
            <person name="Lin J."/>
            <person name="Wang M."/>
            <person name="Pangilinan J."/>
            <person name="Lipzen A."/>
            <person name="Lesage-Meessen L."/>
            <person name="Navarro D."/>
            <person name="Riley R."/>
            <person name="Grigoriev I.V."/>
            <person name="Zhou S."/>
            <person name="Raouche S."/>
            <person name="Rosso M.N."/>
        </authorList>
    </citation>
    <scope>NUCLEOTIDE SEQUENCE [LARGE SCALE GENOMIC DNA]</scope>
    <source>
        <strain evidence="3 4">BRFM 1820</strain>
    </source>
</reference>
<dbReference type="InterPro" id="IPR023410">
    <property type="entry name" value="14-3-3_domain"/>
</dbReference>